<dbReference type="AlphaFoldDB" id="A0A0C9YWE9"/>
<accession>A0A0C9YWE9</accession>
<proteinExistence type="predicted"/>
<sequence>MSRRGLSADPRSLFSKILQVQTSLGRCVRGYGSVLGPSVIATAASRPRGQQSSALVYAMVFSIPISYRYQGSVPYSIQPANSFLGITRSRRSPPYKIR</sequence>
<name>A0A0C9YWE9_9AGAM</name>
<organism evidence="1 2">
    <name type="scientific">Pisolithus microcarpus 441</name>
    <dbReference type="NCBI Taxonomy" id="765257"/>
    <lineage>
        <taxon>Eukaryota</taxon>
        <taxon>Fungi</taxon>
        <taxon>Dikarya</taxon>
        <taxon>Basidiomycota</taxon>
        <taxon>Agaricomycotina</taxon>
        <taxon>Agaricomycetes</taxon>
        <taxon>Agaricomycetidae</taxon>
        <taxon>Boletales</taxon>
        <taxon>Sclerodermatineae</taxon>
        <taxon>Pisolithaceae</taxon>
        <taxon>Pisolithus</taxon>
    </lineage>
</organism>
<keyword evidence="2" id="KW-1185">Reference proteome</keyword>
<evidence type="ECO:0000313" key="1">
    <source>
        <dbReference type="EMBL" id="KIK14462.1"/>
    </source>
</evidence>
<dbReference type="EMBL" id="KN833937">
    <property type="protein sequence ID" value="KIK14462.1"/>
    <property type="molecule type" value="Genomic_DNA"/>
</dbReference>
<evidence type="ECO:0000313" key="2">
    <source>
        <dbReference type="Proteomes" id="UP000054018"/>
    </source>
</evidence>
<protein>
    <submittedName>
        <fullName evidence="1">Uncharacterized protein</fullName>
    </submittedName>
</protein>
<reference evidence="1 2" key="1">
    <citation type="submission" date="2014-04" db="EMBL/GenBank/DDBJ databases">
        <authorList>
            <consortium name="DOE Joint Genome Institute"/>
            <person name="Kuo A."/>
            <person name="Kohler A."/>
            <person name="Costa M.D."/>
            <person name="Nagy L.G."/>
            <person name="Floudas D."/>
            <person name="Copeland A."/>
            <person name="Barry K.W."/>
            <person name="Cichocki N."/>
            <person name="Veneault-Fourrey C."/>
            <person name="LaButti K."/>
            <person name="Lindquist E.A."/>
            <person name="Lipzen A."/>
            <person name="Lundell T."/>
            <person name="Morin E."/>
            <person name="Murat C."/>
            <person name="Sun H."/>
            <person name="Tunlid A."/>
            <person name="Henrissat B."/>
            <person name="Grigoriev I.V."/>
            <person name="Hibbett D.S."/>
            <person name="Martin F."/>
            <person name="Nordberg H.P."/>
            <person name="Cantor M.N."/>
            <person name="Hua S.X."/>
        </authorList>
    </citation>
    <scope>NUCLEOTIDE SEQUENCE [LARGE SCALE GENOMIC DNA]</scope>
    <source>
        <strain evidence="1 2">441</strain>
    </source>
</reference>
<reference evidence="2" key="2">
    <citation type="submission" date="2015-01" db="EMBL/GenBank/DDBJ databases">
        <title>Evolutionary Origins and Diversification of the Mycorrhizal Mutualists.</title>
        <authorList>
            <consortium name="DOE Joint Genome Institute"/>
            <consortium name="Mycorrhizal Genomics Consortium"/>
            <person name="Kohler A."/>
            <person name="Kuo A."/>
            <person name="Nagy L.G."/>
            <person name="Floudas D."/>
            <person name="Copeland A."/>
            <person name="Barry K.W."/>
            <person name="Cichocki N."/>
            <person name="Veneault-Fourrey C."/>
            <person name="LaButti K."/>
            <person name="Lindquist E.A."/>
            <person name="Lipzen A."/>
            <person name="Lundell T."/>
            <person name="Morin E."/>
            <person name="Murat C."/>
            <person name="Riley R."/>
            <person name="Ohm R."/>
            <person name="Sun H."/>
            <person name="Tunlid A."/>
            <person name="Henrissat B."/>
            <person name="Grigoriev I.V."/>
            <person name="Hibbett D.S."/>
            <person name="Martin F."/>
        </authorList>
    </citation>
    <scope>NUCLEOTIDE SEQUENCE [LARGE SCALE GENOMIC DNA]</scope>
    <source>
        <strain evidence="2">441</strain>
    </source>
</reference>
<dbReference type="HOGENOM" id="CLU_2334469_0_0_1"/>
<gene>
    <name evidence="1" type="ORF">PISMIDRAFT_687969</name>
</gene>
<dbReference type="Proteomes" id="UP000054018">
    <property type="component" value="Unassembled WGS sequence"/>
</dbReference>